<dbReference type="PRINTS" id="PR01217">
    <property type="entry name" value="PRICHEXTENSN"/>
</dbReference>
<feature type="transmembrane region" description="Helical" evidence="2">
    <location>
        <begin position="529"/>
        <end position="548"/>
    </location>
</feature>
<feature type="non-terminal residue" evidence="3">
    <location>
        <position position="1"/>
    </location>
</feature>
<feature type="region of interest" description="Disordered" evidence="1">
    <location>
        <begin position="296"/>
        <end position="407"/>
    </location>
</feature>
<dbReference type="OMA" id="SICEYRT"/>
<keyword evidence="2" id="KW-0812">Transmembrane</keyword>
<feature type="compositionally biased region" description="Low complexity" evidence="1">
    <location>
        <begin position="492"/>
        <end position="502"/>
    </location>
</feature>
<reference evidence="3 4" key="1">
    <citation type="submission" date="2018-05" db="EMBL/GenBank/DDBJ databases">
        <title>Draft genome sequence of Scytalidium lignicola DSM 105466, a ubiquitous saprotrophic fungus.</title>
        <authorList>
            <person name="Buettner E."/>
            <person name="Gebauer A.M."/>
            <person name="Hofrichter M."/>
            <person name="Liers C."/>
            <person name="Kellner H."/>
        </authorList>
    </citation>
    <scope>NUCLEOTIDE SEQUENCE [LARGE SCALE GENOMIC DNA]</scope>
    <source>
        <strain evidence="3 4">DSM 105466</strain>
    </source>
</reference>
<accession>A0A3E2HJS9</accession>
<feature type="compositionally biased region" description="Pro residues" evidence="1">
    <location>
        <begin position="306"/>
        <end position="384"/>
    </location>
</feature>
<feature type="non-terminal residue" evidence="3">
    <location>
        <position position="549"/>
    </location>
</feature>
<dbReference type="PANTHER" id="PTHR48148">
    <property type="entry name" value="KERATINOCYTE PROLINE-RICH PROTEIN"/>
    <property type="match status" value="1"/>
</dbReference>
<gene>
    <name evidence="3" type="ORF">B7463_g2677</name>
</gene>
<evidence type="ECO:0000256" key="1">
    <source>
        <dbReference type="SAM" id="MobiDB-lite"/>
    </source>
</evidence>
<dbReference type="OrthoDB" id="3490928at2759"/>
<dbReference type="PANTHER" id="PTHR48148:SF3">
    <property type="entry name" value="KERATINOCYTE PROLINE-RICH PROTEIN"/>
    <property type="match status" value="1"/>
</dbReference>
<dbReference type="AlphaFoldDB" id="A0A3E2HJS9"/>
<evidence type="ECO:0000313" key="4">
    <source>
        <dbReference type="Proteomes" id="UP000258309"/>
    </source>
</evidence>
<dbReference type="Proteomes" id="UP000258309">
    <property type="component" value="Unassembled WGS sequence"/>
</dbReference>
<organism evidence="3 4">
    <name type="scientific">Scytalidium lignicola</name>
    <name type="common">Hyphomycete</name>
    <dbReference type="NCBI Taxonomy" id="5539"/>
    <lineage>
        <taxon>Eukaryota</taxon>
        <taxon>Fungi</taxon>
        <taxon>Dikarya</taxon>
        <taxon>Ascomycota</taxon>
        <taxon>Pezizomycotina</taxon>
        <taxon>Leotiomycetes</taxon>
        <taxon>Leotiomycetes incertae sedis</taxon>
        <taxon>Scytalidium</taxon>
    </lineage>
</organism>
<keyword evidence="2" id="KW-1133">Transmembrane helix</keyword>
<dbReference type="EMBL" id="NCSJ02000032">
    <property type="protein sequence ID" value="RFU33650.1"/>
    <property type="molecule type" value="Genomic_DNA"/>
</dbReference>
<feature type="compositionally biased region" description="Gly residues" evidence="1">
    <location>
        <begin position="503"/>
        <end position="516"/>
    </location>
</feature>
<name>A0A3E2HJS9_SCYLI</name>
<sequence length="549" mass="53604">MPISAGTSSLTFALTTSLQQPPLTITAGGTTTVLPLPEGTLAGNEPLPTTVYSSNGLTQTFSEAQLTLYATIAGQTTITTSIVESRSSTSSTTVIPLWLQAGGFYWSPVPQPTSPPIVVPDVPAFPPVPSPACFKLFGIFSIDCPPNNHKGAPTTTFRRGTPSPTCTAHCGTLSQSSEQNSQTTTRCSSTTVTDYFVSCSMSSCTTTSSKVVSGCQVTATTTTVGDYCPAGVAVNSNDDQGDDVPVTPSVVTTITVPESVGVDGSIYTVSSGEIVVGGTTLTIPAIATTAIETIGGHPISTTTTRSPPPPPPPSPPPSPPAGSPPPPPPPSTPAGGSPPPSPPANGAAPPPPPSVAGSPPSAPPASSPPPPPALPPAVPPPPGASAPASTVDPPSNSAVPALPDESPSAVASVELGATSLTVVSADPVGTEATGGADGTPPAVPPPVPVSTVPVVSVISDGSSSFETTIGSSTVLKPAPTFAANGAAISSAGSVPAPAPASTGSGGGSGTGSGPGESGSPPLLNGASKMIFSFSVTALILGISAYVVLV</sequence>
<proteinExistence type="predicted"/>
<keyword evidence="2" id="KW-0472">Membrane</keyword>
<protein>
    <submittedName>
        <fullName evidence="3">Uncharacterized protein</fullName>
    </submittedName>
</protein>
<evidence type="ECO:0000313" key="3">
    <source>
        <dbReference type="EMBL" id="RFU33650.1"/>
    </source>
</evidence>
<comment type="caution">
    <text evidence="3">The sequence shown here is derived from an EMBL/GenBank/DDBJ whole genome shotgun (WGS) entry which is preliminary data.</text>
</comment>
<keyword evidence="4" id="KW-1185">Reference proteome</keyword>
<evidence type="ECO:0000256" key="2">
    <source>
        <dbReference type="SAM" id="Phobius"/>
    </source>
</evidence>
<feature type="region of interest" description="Disordered" evidence="1">
    <location>
        <begin position="492"/>
        <end position="520"/>
    </location>
</feature>